<dbReference type="RefSeq" id="WP_089888365.1">
    <property type="nucleotide sequence ID" value="NZ_CALJFH010000011.1"/>
</dbReference>
<dbReference type="Proteomes" id="UP000199026">
    <property type="component" value="Unassembled WGS sequence"/>
</dbReference>
<dbReference type="STRING" id="576131.SAMN05444486_1011033"/>
<accession>A0A1H3IG79</accession>
<reference evidence="1 2" key="1">
    <citation type="submission" date="2016-10" db="EMBL/GenBank/DDBJ databases">
        <authorList>
            <person name="de Groot N.N."/>
        </authorList>
    </citation>
    <scope>NUCLEOTIDE SEQUENCE [LARGE SCALE GENOMIC DNA]</scope>
    <source>
        <strain evidence="1 2">DSM 24677</strain>
    </source>
</reference>
<name>A0A1H3IG79_9RHOB</name>
<evidence type="ECO:0000313" key="1">
    <source>
        <dbReference type="EMBL" id="SDY26249.1"/>
    </source>
</evidence>
<dbReference type="EMBL" id="FNPR01000001">
    <property type="protein sequence ID" value="SDY26249.1"/>
    <property type="molecule type" value="Genomic_DNA"/>
</dbReference>
<sequence length="252" mass="27909">MSSQTLTYAGGAEEIIARWMKRRTPFHMDDESFDLTQDFAPLRASLLPESAAEPQGERGTFALKSSMIAREFSGLSELAFLNARLIALLRRDEPPAGAAPLFRRLWAEESPHLLTQLDLRWQVSSAMTFADHGTIGSEQALGASLKVLFGLIKLYEFERLFTGLAPEEPHRFGKRSPAPMPLAMDQYSLNNGGLDLALLAPLYLQAEQAPVLKPLALSLLDALNAEDGTIFRRLAIMKQRRASARNAEAKSR</sequence>
<evidence type="ECO:0000313" key="2">
    <source>
        <dbReference type="Proteomes" id="UP000199026"/>
    </source>
</evidence>
<protein>
    <submittedName>
        <fullName evidence="1">Uncharacterized protein</fullName>
    </submittedName>
</protein>
<keyword evidence="2" id="KW-1185">Reference proteome</keyword>
<organism evidence="1 2">
    <name type="scientific">Lentibacter algarum</name>
    <dbReference type="NCBI Taxonomy" id="576131"/>
    <lineage>
        <taxon>Bacteria</taxon>
        <taxon>Pseudomonadati</taxon>
        <taxon>Pseudomonadota</taxon>
        <taxon>Alphaproteobacteria</taxon>
        <taxon>Rhodobacterales</taxon>
        <taxon>Roseobacteraceae</taxon>
        <taxon>Lentibacter</taxon>
    </lineage>
</organism>
<dbReference type="GeneID" id="78123817"/>
<dbReference type="AlphaFoldDB" id="A0A1H3IG79"/>
<dbReference type="OrthoDB" id="7834507at2"/>
<proteinExistence type="predicted"/>
<gene>
    <name evidence="1" type="ORF">SAMN05444486_1011033</name>
</gene>